<dbReference type="Pfam" id="PF01878">
    <property type="entry name" value="EVE"/>
    <property type="match status" value="1"/>
</dbReference>
<name>A0A2T8FDF2_9ACTN</name>
<dbReference type="Gene3D" id="3.10.590.10">
    <property type="entry name" value="ph1033 like domains"/>
    <property type="match status" value="1"/>
</dbReference>
<comment type="caution">
    <text evidence="2">The sequence shown here is derived from an EMBL/GenBank/DDBJ whole genome shotgun (WGS) entry which is preliminary data.</text>
</comment>
<keyword evidence="3" id="KW-1185">Reference proteome</keyword>
<reference evidence="2 3" key="1">
    <citation type="submission" date="2018-04" db="EMBL/GenBank/DDBJ databases">
        <title>Genome of Nocardioides gansuensis WSJ-1.</title>
        <authorList>
            <person name="Wu S."/>
            <person name="Wang G."/>
        </authorList>
    </citation>
    <scope>NUCLEOTIDE SEQUENCE [LARGE SCALE GENOMIC DNA]</scope>
    <source>
        <strain evidence="2 3">WSJ-1</strain>
    </source>
</reference>
<evidence type="ECO:0000259" key="1">
    <source>
        <dbReference type="Pfam" id="PF01878"/>
    </source>
</evidence>
<evidence type="ECO:0000313" key="2">
    <source>
        <dbReference type="EMBL" id="PVG83741.1"/>
    </source>
</evidence>
<dbReference type="Proteomes" id="UP000246018">
    <property type="component" value="Unassembled WGS sequence"/>
</dbReference>
<sequence>MTMTTDEASSLTTAQIAAIPVWLFQYSPRSARALQLSWNAGEDLEYPALDRHADDIRLDDIVLFWRSGRGDTAGLIGFGVASGVIEELSHPRNYQDPDGPRALRKSAEVALCCVFDEPVITRSELKQSPEFADFDLFRMPNRANAFEVAAAQWAIVRDRMEEVMGR</sequence>
<dbReference type="InterPro" id="IPR002740">
    <property type="entry name" value="EVE_domain"/>
</dbReference>
<dbReference type="SUPFAM" id="SSF88697">
    <property type="entry name" value="PUA domain-like"/>
    <property type="match status" value="1"/>
</dbReference>
<dbReference type="AlphaFoldDB" id="A0A2T8FDF2"/>
<proteinExistence type="predicted"/>
<feature type="domain" description="EVE" evidence="1">
    <location>
        <begin position="22"/>
        <end position="157"/>
    </location>
</feature>
<dbReference type="EMBL" id="QDGZ01000002">
    <property type="protein sequence ID" value="PVG83741.1"/>
    <property type="molecule type" value="Genomic_DNA"/>
</dbReference>
<gene>
    <name evidence="2" type="ORF">DDE18_05335</name>
</gene>
<evidence type="ECO:0000313" key="3">
    <source>
        <dbReference type="Proteomes" id="UP000246018"/>
    </source>
</evidence>
<organism evidence="2 3">
    <name type="scientific">Nocardioides gansuensis</name>
    <dbReference type="NCBI Taxonomy" id="2138300"/>
    <lineage>
        <taxon>Bacteria</taxon>
        <taxon>Bacillati</taxon>
        <taxon>Actinomycetota</taxon>
        <taxon>Actinomycetes</taxon>
        <taxon>Propionibacteriales</taxon>
        <taxon>Nocardioidaceae</taxon>
        <taxon>Nocardioides</taxon>
    </lineage>
</organism>
<accession>A0A2T8FDF2</accession>
<dbReference type="InterPro" id="IPR015947">
    <property type="entry name" value="PUA-like_sf"/>
</dbReference>
<protein>
    <recommendedName>
        <fullName evidence="1">EVE domain-containing protein</fullName>
    </recommendedName>
</protein>